<name>A0A9X3FD72_9BACT</name>
<dbReference type="RefSeq" id="WP_343332791.1">
    <property type="nucleotide sequence ID" value="NZ_JAPOHD010000017.1"/>
</dbReference>
<protein>
    <submittedName>
        <fullName evidence="2">T9SS type A sorting domain-containing protein</fullName>
    </submittedName>
</protein>
<dbReference type="SUPFAM" id="SSF49373">
    <property type="entry name" value="Invasin/intimin cell-adhesion fragments"/>
    <property type="match status" value="1"/>
</dbReference>
<dbReference type="InterPro" id="IPR026444">
    <property type="entry name" value="Secre_tail"/>
</dbReference>
<keyword evidence="3" id="KW-1185">Reference proteome</keyword>
<dbReference type="EMBL" id="JAPOHD010000017">
    <property type="protein sequence ID" value="MCY1720458.1"/>
    <property type="molecule type" value="Genomic_DNA"/>
</dbReference>
<reference evidence="2" key="1">
    <citation type="submission" date="2022-11" db="EMBL/GenBank/DDBJ databases">
        <title>Marilongibacter aestuarii gen. nov., sp. nov., isolated from tidal flat sediment.</title>
        <authorList>
            <person name="Jiayan W."/>
        </authorList>
    </citation>
    <scope>NUCLEOTIDE SEQUENCE</scope>
    <source>
        <strain evidence="2">Z1-6</strain>
    </source>
</reference>
<comment type="caution">
    <text evidence="2">The sequence shown here is derived from an EMBL/GenBank/DDBJ whole genome shotgun (WGS) entry which is preliminary data.</text>
</comment>
<organism evidence="2 3">
    <name type="scientific">Draconibacterium aestuarii</name>
    <dbReference type="NCBI Taxonomy" id="2998507"/>
    <lineage>
        <taxon>Bacteria</taxon>
        <taxon>Pseudomonadati</taxon>
        <taxon>Bacteroidota</taxon>
        <taxon>Bacteroidia</taxon>
        <taxon>Marinilabiliales</taxon>
        <taxon>Prolixibacteraceae</taxon>
        <taxon>Draconibacterium</taxon>
    </lineage>
</organism>
<feature type="domain" description="Secretion system C-terminal sorting" evidence="1">
    <location>
        <begin position="488"/>
        <end position="570"/>
    </location>
</feature>
<dbReference type="Gene3D" id="2.60.40.1080">
    <property type="match status" value="1"/>
</dbReference>
<dbReference type="InterPro" id="IPR008964">
    <property type="entry name" value="Invasin/intimin_cell_adhesion"/>
</dbReference>
<gene>
    <name evidence="2" type="ORF">OU798_08910</name>
</gene>
<dbReference type="Proteomes" id="UP001145087">
    <property type="component" value="Unassembled WGS sequence"/>
</dbReference>
<accession>A0A9X3FD72</accession>
<dbReference type="Gene3D" id="2.60.40.4070">
    <property type="match status" value="1"/>
</dbReference>
<dbReference type="Pfam" id="PF18962">
    <property type="entry name" value="Por_Secre_tail"/>
    <property type="match status" value="1"/>
</dbReference>
<dbReference type="AlphaFoldDB" id="A0A9X3FD72"/>
<evidence type="ECO:0000259" key="1">
    <source>
        <dbReference type="Pfam" id="PF18962"/>
    </source>
</evidence>
<evidence type="ECO:0000313" key="3">
    <source>
        <dbReference type="Proteomes" id="UP001145087"/>
    </source>
</evidence>
<proteinExistence type="predicted"/>
<dbReference type="NCBIfam" id="TIGR04183">
    <property type="entry name" value="Por_Secre_tail"/>
    <property type="match status" value="1"/>
</dbReference>
<evidence type="ECO:0000313" key="2">
    <source>
        <dbReference type="EMBL" id="MCY1720458.1"/>
    </source>
</evidence>
<sequence>MIILIFAFAARSQESLFITTGELTLIPKSGIAVAAVYKNSKGQISDVNITWHVKPSYLGKVNINGTLTTNHQGEGYLIANYRGIKDSVKLVVTESPGNNVKGKKGDYPKVEIVPGNIKVEVGDPVELYGFYMNSKDKKADTTITWLIEPKELGAFPDPTHSIFHAGNKTGKGIIIAQLGDIADTAKIEVYESKWKKDQREKISQYNIGTNGQQLTIAPNDQTVYKGADPIQYLATYKIDGTKQRGTKFKWSVSDPNIATINSDGLLTLVGKTGMTLVTAECNNMIKSAELLVIDSMTDSKINNIWIHRVLPNGKELQVKTVKEGESYKISGLPYPLNILNGGMIHFPVGCINEDIVIYIFIPEEYATIDNRNTNVSFSDEIVAGIKFSVKPVGSDNIVEPYWFNIPIELKLVYKQELLDSLNLVPQNLNVFFANKTGFTKVNDKTTTIDTAGHRIYASIAHFSTIVVKESKAFTSLPITPSSEHLLYIYPNPFNSSSTIQFSLANAGKVNITIYNIFGQPVQILANGEYSEGLHMVSWQGNDFNGSPAPSGMYLCRFIKDGEVSQVKRIILKR</sequence>